<comment type="caution">
    <text evidence="1">The sequence shown here is derived from an EMBL/GenBank/DDBJ whole genome shotgun (WGS) entry which is preliminary data.</text>
</comment>
<accession>A0ABS2R782</accession>
<dbReference type="InterPro" id="IPR036291">
    <property type="entry name" value="NAD(P)-bd_dom_sf"/>
</dbReference>
<organism evidence="1 2">
    <name type="scientific">Siminovitchia thermophila</name>
    <dbReference type="NCBI Taxonomy" id="1245522"/>
    <lineage>
        <taxon>Bacteria</taxon>
        <taxon>Bacillati</taxon>
        <taxon>Bacillota</taxon>
        <taxon>Bacilli</taxon>
        <taxon>Bacillales</taxon>
        <taxon>Bacillaceae</taxon>
        <taxon>Siminovitchia</taxon>
    </lineage>
</organism>
<dbReference type="SUPFAM" id="SSF51735">
    <property type="entry name" value="NAD(P)-binding Rossmann-fold domains"/>
    <property type="match status" value="1"/>
</dbReference>
<dbReference type="NCBIfam" id="NF006168">
    <property type="entry name" value="PRK08309.1"/>
    <property type="match status" value="1"/>
</dbReference>
<protein>
    <recommendedName>
        <fullName evidence="3">Short-chain dehydrogenase</fullName>
    </recommendedName>
</protein>
<evidence type="ECO:0000313" key="2">
    <source>
        <dbReference type="Proteomes" id="UP000823485"/>
    </source>
</evidence>
<dbReference type="Gene3D" id="3.40.50.720">
    <property type="entry name" value="NAD(P)-binding Rossmann-like Domain"/>
    <property type="match status" value="1"/>
</dbReference>
<proteinExistence type="predicted"/>
<sequence>MKHALVVGGTGMLAGVSLWLAEKRYHVSVIARNENRMNTLISRASSPFSITPLFIDYSDENRLRKEMQRTIKQNGPPQLIIAWIHSTGRNALGIIAEEASKAGGKNGKLYHVISSSTNLEEAVKSVEIPVGCLYRQIQLGFVIENGDSRWLTHEEIASGVIEAICHDKLLHIVGTVEPWDRRP</sequence>
<dbReference type="Proteomes" id="UP000823485">
    <property type="component" value="Unassembled WGS sequence"/>
</dbReference>
<reference evidence="1 2" key="1">
    <citation type="submission" date="2021-01" db="EMBL/GenBank/DDBJ databases">
        <title>Genomic Encyclopedia of Type Strains, Phase IV (KMG-IV): sequencing the most valuable type-strain genomes for metagenomic binning, comparative biology and taxonomic classification.</title>
        <authorList>
            <person name="Goeker M."/>
        </authorList>
    </citation>
    <scope>NUCLEOTIDE SEQUENCE [LARGE SCALE GENOMIC DNA]</scope>
    <source>
        <strain evidence="1 2">DSM 105453</strain>
    </source>
</reference>
<evidence type="ECO:0000313" key="1">
    <source>
        <dbReference type="EMBL" id="MBM7715469.1"/>
    </source>
</evidence>
<dbReference type="EMBL" id="JAFBFH010000015">
    <property type="protein sequence ID" value="MBM7715469.1"/>
    <property type="molecule type" value="Genomic_DNA"/>
</dbReference>
<keyword evidence="2" id="KW-1185">Reference proteome</keyword>
<gene>
    <name evidence="1" type="ORF">JOC94_002457</name>
</gene>
<evidence type="ECO:0008006" key="3">
    <source>
        <dbReference type="Google" id="ProtNLM"/>
    </source>
</evidence>
<name>A0ABS2R782_9BACI</name>